<reference evidence="1 2" key="1">
    <citation type="submission" date="2022-09" db="EMBL/GenBank/DDBJ databases">
        <title>New species of Phenylobacterium.</title>
        <authorList>
            <person name="Mieszkin S."/>
        </authorList>
    </citation>
    <scope>NUCLEOTIDE SEQUENCE [LARGE SCALE GENOMIC DNA]</scope>
    <source>
        <strain evidence="1 2">HK31-G</strain>
    </source>
</reference>
<protein>
    <submittedName>
        <fullName evidence="1">Uncharacterized protein</fullName>
    </submittedName>
</protein>
<dbReference type="Proteomes" id="UP001598130">
    <property type="component" value="Unassembled WGS sequence"/>
</dbReference>
<accession>A0ABW6CL60</accession>
<keyword evidence="2" id="KW-1185">Reference proteome</keyword>
<name>A0ABW6CL60_9CAUL</name>
<evidence type="ECO:0000313" key="1">
    <source>
        <dbReference type="EMBL" id="MFD3262550.1"/>
    </source>
</evidence>
<comment type="caution">
    <text evidence="1">The sequence shown here is derived from an EMBL/GenBank/DDBJ whole genome shotgun (WGS) entry which is preliminary data.</text>
</comment>
<evidence type="ECO:0000313" key="2">
    <source>
        <dbReference type="Proteomes" id="UP001598130"/>
    </source>
</evidence>
<organism evidence="1 2">
    <name type="scientific">Phenylobacterium ferrooxidans</name>
    <dbReference type="NCBI Taxonomy" id="2982689"/>
    <lineage>
        <taxon>Bacteria</taxon>
        <taxon>Pseudomonadati</taxon>
        <taxon>Pseudomonadota</taxon>
        <taxon>Alphaproteobacteria</taxon>
        <taxon>Caulobacterales</taxon>
        <taxon>Caulobacteraceae</taxon>
        <taxon>Phenylobacterium</taxon>
    </lineage>
</organism>
<proteinExistence type="predicted"/>
<dbReference type="EMBL" id="JAOTJD010000001">
    <property type="protein sequence ID" value="MFD3262550.1"/>
    <property type="molecule type" value="Genomic_DNA"/>
</dbReference>
<dbReference type="RefSeq" id="WP_377366819.1">
    <property type="nucleotide sequence ID" value="NZ_JAOTJD010000001.1"/>
</dbReference>
<gene>
    <name evidence="1" type="ORF">OCL97_01065</name>
</gene>
<sequence>MSKIANAGALSARQILDAFDVWLSERVAEARAAGMDLAFHDREFDIAPGREPPLVGWSHMLLAPGACPPKGPDWTVYRLQDQGSAANSAGGSLDQDGLRLALEALGYGAYLNPARMG</sequence>